<organism evidence="7 8">
    <name type="scientific">Sediminibacillus albus</name>
    <dbReference type="NCBI Taxonomy" id="407036"/>
    <lineage>
        <taxon>Bacteria</taxon>
        <taxon>Bacillati</taxon>
        <taxon>Bacillota</taxon>
        <taxon>Bacilli</taxon>
        <taxon>Bacillales</taxon>
        <taxon>Bacillaceae</taxon>
        <taxon>Sediminibacillus</taxon>
    </lineage>
</organism>
<dbReference type="HAMAP" id="MF_00376">
    <property type="entry name" value="Dephospho_CoA_kinase"/>
    <property type="match status" value="1"/>
</dbReference>
<evidence type="ECO:0000313" key="8">
    <source>
        <dbReference type="Proteomes" id="UP000198694"/>
    </source>
</evidence>
<evidence type="ECO:0000313" key="7">
    <source>
        <dbReference type="EMBL" id="SDK42620.1"/>
    </source>
</evidence>
<dbReference type="FunFam" id="3.40.50.300:FF:000485">
    <property type="entry name" value="Dephospho-CoA kinase CAB5"/>
    <property type="match status" value="1"/>
</dbReference>
<dbReference type="AlphaFoldDB" id="A0A1G9BTI8"/>
<dbReference type="CDD" id="cd02022">
    <property type="entry name" value="DPCK"/>
    <property type="match status" value="1"/>
</dbReference>
<dbReference type="EC" id="2.7.1.24" evidence="5 6"/>
<evidence type="ECO:0000256" key="3">
    <source>
        <dbReference type="ARBA" id="ARBA00022840"/>
    </source>
</evidence>
<accession>A0A1G9BTI8</accession>
<keyword evidence="5 7" id="KW-0418">Kinase</keyword>
<comment type="pathway">
    <text evidence="5">Cofactor biosynthesis; coenzyme A biosynthesis; CoA from (R)-pantothenate: step 5/5.</text>
</comment>
<keyword evidence="2 5" id="KW-0547">Nucleotide-binding</keyword>
<dbReference type="InterPro" id="IPR027417">
    <property type="entry name" value="P-loop_NTPase"/>
</dbReference>
<name>A0A1G9BTI8_9BACI</name>
<gene>
    <name evidence="5" type="primary">coaE</name>
    <name evidence="7" type="ORF">SAMN05216243_3118</name>
</gene>
<proteinExistence type="inferred from homology"/>
<evidence type="ECO:0000256" key="4">
    <source>
        <dbReference type="ARBA" id="ARBA00022993"/>
    </source>
</evidence>
<dbReference type="Pfam" id="PF01121">
    <property type="entry name" value="CoaE"/>
    <property type="match status" value="1"/>
</dbReference>
<keyword evidence="3 5" id="KW-0067">ATP-binding</keyword>
<dbReference type="OrthoDB" id="9812943at2"/>
<evidence type="ECO:0000256" key="1">
    <source>
        <dbReference type="ARBA" id="ARBA00009018"/>
    </source>
</evidence>
<dbReference type="PANTHER" id="PTHR10695:SF46">
    <property type="entry name" value="BIFUNCTIONAL COENZYME A SYNTHASE-RELATED"/>
    <property type="match status" value="1"/>
</dbReference>
<dbReference type="EMBL" id="FNFL01000006">
    <property type="protein sequence ID" value="SDK42620.1"/>
    <property type="molecule type" value="Genomic_DNA"/>
</dbReference>
<reference evidence="7 8" key="1">
    <citation type="submission" date="2016-10" db="EMBL/GenBank/DDBJ databases">
        <authorList>
            <person name="de Groot N.N."/>
        </authorList>
    </citation>
    <scope>NUCLEOTIDE SEQUENCE [LARGE SCALE GENOMIC DNA]</scope>
    <source>
        <strain evidence="7 8">CGMCC 1.6502</strain>
    </source>
</reference>
<dbReference type="Proteomes" id="UP000198694">
    <property type="component" value="Unassembled WGS sequence"/>
</dbReference>
<dbReference type="STRING" id="407036.SAMN05216243_3118"/>
<comment type="similarity">
    <text evidence="1 5">Belongs to the CoaE family.</text>
</comment>
<dbReference type="UniPathway" id="UPA00241">
    <property type="reaction ID" value="UER00356"/>
</dbReference>
<comment type="subcellular location">
    <subcellularLocation>
        <location evidence="5">Cytoplasm</location>
    </subcellularLocation>
</comment>
<dbReference type="RefSeq" id="WP_093216114.1">
    <property type="nucleotide sequence ID" value="NZ_FNFL01000006.1"/>
</dbReference>
<evidence type="ECO:0000256" key="2">
    <source>
        <dbReference type="ARBA" id="ARBA00022741"/>
    </source>
</evidence>
<comment type="catalytic activity">
    <reaction evidence="5">
        <text>3'-dephospho-CoA + ATP = ADP + CoA + H(+)</text>
        <dbReference type="Rhea" id="RHEA:18245"/>
        <dbReference type="ChEBI" id="CHEBI:15378"/>
        <dbReference type="ChEBI" id="CHEBI:30616"/>
        <dbReference type="ChEBI" id="CHEBI:57287"/>
        <dbReference type="ChEBI" id="CHEBI:57328"/>
        <dbReference type="ChEBI" id="CHEBI:456216"/>
        <dbReference type="EC" id="2.7.1.24"/>
    </reaction>
</comment>
<evidence type="ECO:0000256" key="6">
    <source>
        <dbReference type="NCBIfam" id="TIGR00152"/>
    </source>
</evidence>
<keyword evidence="8" id="KW-1185">Reference proteome</keyword>
<keyword evidence="5" id="KW-0808">Transferase</keyword>
<feature type="binding site" evidence="5">
    <location>
        <begin position="12"/>
        <end position="17"/>
    </location>
    <ligand>
        <name>ATP</name>
        <dbReference type="ChEBI" id="CHEBI:30616"/>
    </ligand>
</feature>
<dbReference type="SUPFAM" id="SSF52540">
    <property type="entry name" value="P-loop containing nucleoside triphosphate hydrolases"/>
    <property type="match status" value="1"/>
</dbReference>
<dbReference type="GO" id="GO:0005524">
    <property type="term" value="F:ATP binding"/>
    <property type="evidence" value="ECO:0007669"/>
    <property type="project" value="UniProtKB-UniRule"/>
</dbReference>
<protein>
    <recommendedName>
        <fullName evidence="5 6">Dephospho-CoA kinase</fullName>
        <ecNumber evidence="5 6">2.7.1.24</ecNumber>
    </recommendedName>
    <alternativeName>
        <fullName evidence="5">Dephosphocoenzyme A kinase</fullName>
    </alternativeName>
</protein>
<comment type="function">
    <text evidence="5">Catalyzes the phosphorylation of the 3'-hydroxyl group of dephosphocoenzyme A to form coenzyme A.</text>
</comment>
<keyword evidence="5" id="KW-0963">Cytoplasm</keyword>
<dbReference type="GO" id="GO:0004140">
    <property type="term" value="F:dephospho-CoA kinase activity"/>
    <property type="evidence" value="ECO:0007669"/>
    <property type="project" value="UniProtKB-UniRule"/>
</dbReference>
<sequence length="202" mass="22816">MTIVIGLTGSIASGKSTIARIISEWDIPIIDADVISREVVEAGEEAYQEIVRVFGENVLQSDQSLDRKKLGQVIFKDAAKREQLNKIVHPAVRKKMLRQRDNYVEAGESAVVLDIPLLFESKLTHLVDKVLVVFVNEQTQLKRLMGRNNFTREEAEDRISSQISMEDKAAMADKVINNNGTIEESKRQLESILEEWHVKKSG</sequence>
<evidence type="ECO:0000256" key="5">
    <source>
        <dbReference type="HAMAP-Rule" id="MF_00376"/>
    </source>
</evidence>
<dbReference type="GO" id="GO:0005737">
    <property type="term" value="C:cytoplasm"/>
    <property type="evidence" value="ECO:0007669"/>
    <property type="project" value="UniProtKB-SubCell"/>
</dbReference>
<dbReference type="PANTHER" id="PTHR10695">
    <property type="entry name" value="DEPHOSPHO-COA KINASE-RELATED"/>
    <property type="match status" value="1"/>
</dbReference>
<keyword evidence="4 5" id="KW-0173">Coenzyme A biosynthesis</keyword>
<dbReference type="InterPro" id="IPR001977">
    <property type="entry name" value="Depp_CoAkinase"/>
</dbReference>
<dbReference type="PROSITE" id="PS51219">
    <property type="entry name" value="DPCK"/>
    <property type="match status" value="1"/>
</dbReference>
<dbReference type="Gene3D" id="3.40.50.300">
    <property type="entry name" value="P-loop containing nucleotide triphosphate hydrolases"/>
    <property type="match status" value="1"/>
</dbReference>
<dbReference type="GO" id="GO:0015937">
    <property type="term" value="P:coenzyme A biosynthetic process"/>
    <property type="evidence" value="ECO:0007669"/>
    <property type="project" value="UniProtKB-UniRule"/>
</dbReference>
<dbReference type="NCBIfam" id="TIGR00152">
    <property type="entry name" value="dephospho-CoA kinase"/>
    <property type="match status" value="1"/>
</dbReference>